<keyword evidence="1" id="KW-0808">Transferase</keyword>
<dbReference type="STRING" id="290054.SAMN02745114_01320"/>
<proteinExistence type="predicted"/>
<dbReference type="OrthoDB" id="9773927at2"/>
<dbReference type="Proteomes" id="UP000190657">
    <property type="component" value="Unassembled WGS sequence"/>
</dbReference>
<name>A0A1T4MN94_9FIRM</name>
<evidence type="ECO:0000313" key="1">
    <source>
        <dbReference type="EMBL" id="SJZ68580.1"/>
    </source>
</evidence>
<reference evidence="1 2" key="1">
    <citation type="submission" date="2017-02" db="EMBL/GenBank/DDBJ databases">
        <authorList>
            <person name="Peterson S.W."/>
        </authorList>
    </citation>
    <scope>NUCLEOTIDE SEQUENCE [LARGE SCALE GENOMIC DNA]</scope>
    <source>
        <strain evidence="1 2">ATCC 51222</strain>
    </source>
</reference>
<dbReference type="GO" id="GO:0016740">
    <property type="term" value="F:transferase activity"/>
    <property type="evidence" value="ECO:0007669"/>
    <property type="project" value="UniProtKB-KW"/>
</dbReference>
<gene>
    <name evidence="1" type="ORF">SAMN02745114_01320</name>
</gene>
<accession>A0A1T4MN94</accession>
<dbReference type="InterPro" id="IPR039498">
    <property type="entry name" value="NTP_transf_5"/>
</dbReference>
<organism evidence="1 2">
    <name type="scientific">Eubacterium coprostanoligenes</name>
    <dbReference type="NCBI Taxonomy" id="290054"/>
    <lineage>
        <taxon>Bacteria</taxon>
        <taxon>Bacillati</taxon>
        <taxon>Bacillota</taxon>
        <taxon>Clostridia</taxon>
        <taxon>Eubacteriales</taxon>
        <taxon>Eubacteriaceae</taxon>
        <taxon>Eubacterium</taxon>
    </lineage>
</organism>
<dbReference type="Pfam" id="PF14907">
    <property type="entry name" value="NTP_transf_5"/>
    <property type="match status" value="1"/>
</dbReference>
<evidence type="ECO:0000313" key="2">
    <source>
        <dbReference type="Proteomes" id="UP000190657"/>
    </source>
</evidence>
<sequence length="389" mass="44995">MNNEQNCMLTCLRAYFNNEKPNTELTADWDKLYSLSMAHNLAPIVFSVIKDNYSLKENKTAYEGFKDAFYDAIVNYDMQKTLINEIDSLLTANEIEHIFFKGAQLKEYFPAPELRLMSDIDVLIRLDDRPKAKQLFVDNGFELTEDNGPVYNYRKNNVTLECHTKIVSGKVGNADAETYFEDAINHASFDGFCGTLNNEYNLMYLLTHIAHHFWFYGAGVKMILDLAVFIKHFSPDLDGVVEKMDDLNLKRFSQIIFSVCCDWFGVGKKYTDDTVSTKEFLLGYGAFGNINRNKAVVVKRKAIEDGHDSSFMTKLTLLFPSYKKMKNIPYVKFIDGRPYLLPFGWVYRIIYNLKNKKDFIKEATSNLDGDETRQEAEKEIYYFEEIGLL</sequence>
<protein>
    <submittedName>
        <fullName evidence="1">Uncharacterized nucleotidyltransferase</fullName>
    </submittedName>
</protein>
<dbReference type="RefSeq" id="WP_078768788.1">
    <property type="nucleotide sequence ID" value="NZ_FUWW01000014.1"/>
</dbReference>
<dbReference type="EMBL" id="FUWW01000014">
    <property type="protein sequence ID" value="SJZ68580.1"/>
    <property type="molecule type" value="Genomic_DNA"/>
</dbReference>
<dbReference type="AlphaFoldDB" id="A0A1T4MN94"/>
<keyword evidence="2" id="KW-1185">Reference proteome</keyword>